<dbReference type="PANTHER" id="PTHR12839">
    <property type="entry name" value="NONSENSE-MEDIATED MRNA DECAY PROTEIN 2 UP-FRAMESHIFT SUPPRESSOR 2"/>
    <property type="match status" value="1"/>
</dbReference>
<feature type="compositionally biased region" description="Acidic residues" evidence="3">
    <location>
        <begin position="939"/>
        <end position="956"/>
    </location>
</feature>
<dbReference type="Proteomes" id="UP000245768">
    <property type="component" value="Unassembled WGS sequence"/>
</dbReference>
<dbReference type="InterPro" id="IPR016024">
    <property type="entry name" value="ARM-type_fold"/>
</dbReference>
<dbReference type="InterPro" id="IPR039762">
    <property type="entry name" value="Nmd2/UPF2"/>
</dbReference>
<gene>
    <name evidence="5" type="ORF">FA10DRAFT_268135</name>
</gene>
<dbReference type="OrthoDB" id="27832at2759"/>
<dbReference type="InParanoid" id="A0A316YK69"/>
<dbReference type="GO" id="GO:0035145">
    <property type="term" value="C:exon-exon junction complex"/>
    <property type="evidence" value="ECO:0007669"/>
    <property type="project" value="TreeGrafter"/>
</dbReference>
<feature type="domain" description="MIF4G" evidence="4">
    <location>
        <begin position="691"/>
        <end position="900"/>
    </location>
</feature>
<feature type="compositionally biased region" description="Acidic residues" evidence="3">
    <location>
        <begin position="968"/>
        <end position="1002"/>
    </location>
</feature>
<sequence>MSSNGAAPADGVTPAAAATTDAAVASSSKSAAMERDKKRLGIRQANAQVWREGPQPPKGPLDSNMKKNTGFIKRVKQTLGVESRDHIVKEVATLNLDKYVEEVVQAIPEGLAKCASQKDSFAAAESISALHQRFGPTVFSLPLSLLLSAQLSMPSRVALQALSSDQKEKDEAARVARQRPLLRATAELCLVDLIRAKTAEAGDDPPNLSWLFSVTKDLLSVDREHSNVPIVITLLKGFGPNLIGPPSSSTTAPVDDNLDEGADVLVPRKVQSRFRKLFETYFSTLEKRVTREYERLQEQDRRNHEAYIKSGEIFEDRQHNYERMTKNFEKVHEWGKSLSDLLGVPMPKLKSEAKSSGVGLAINLDSRSSLGADRATEAEFATGKSPWEDDDTRRFYEDLTDLRDLVPPSLLGEKAGAVTADPLQTSAAADAIPSTEGKQASAEVSPLMSDSAELGEAIVPSEDEAPPGAAATTKDEIDMGAGPAAQLTTLLTKLPELTNRAMIDSAAVDFAFMNSKGARKRLVKHLGAIPRNRSDLIPYYARLVATLQPYMPDVGQGIVALLDQEFRYLQKKKNVDLSETRAKNVRFLGELTKFKVTPLYTIFHCFKMCLDDFAGPNIENLATLLETCGRYLLRNEETGERTRNILEMVRRKRAAQNLDHRYVLMLDNAYYQCNPPDRTAVPQKERSSIELYIRWLIYEVLAKKTAAKVLLQLRKLPWGDASVRKMLEETFVRSWRVKFSNLHLLAVLVADLQAYHPDFAIHVIDTVCEQMHVGMETNIFKHNVRRVATTKYLGELYNYRLVGSSLILDQLWAFVTFGHPGGRPLPGQICPTDAPDDYFRIRLVCTLLDACGHCFDRGLLRKRLDDFLIFLNLYLLSKAQPVPMDVDFMLADTLETLRPKFVMSKSFDQVSVQVDAMLAAAATSNEQQKQKESIPSVMDQDDGEEDEESSASEDELVDARSKRRESASDTESEDEAVDDDDDDEGDGEGDEDEDDEGGDESDSSPGEVAGEFERNQDQSFDQDAEDEFARELAKMMTESSSNASALSANRGHHHPKGIFDAGIPFIKKQQQERGAAAPKEAESSNDQHMRFTLLSKRGNKHLAHDVQVPADSAIAVNSRANERQQMAERQQLKKLVLGYEGRDDQDRAAMDASLARRTFRSNK</sequence>
<dbReference type="InterPro" id="IPR003890">
    <property type="entry name" value="MIF4G-like_typ-3"/>
</dbReference>
<dbReference type="Pfam" id="PF02854">
    <property type="entry name" value="MIF4G"/>
    <property type="match status" value="2"/>
</dbReference>
<reference evidence="5 6" key="1">
    <citation type="journal article" date="2018" name="Mol. Biol. Evol.">
        <title>Broad Genomic Sampling Reveals a Smut Pathogenic Ancestry of the Fungal Clade Ustilaginomycotina.</title>
        <authorList>
            <person name="Kijpornyongpan T."/>
            <person name="Mondo S.J."/>
            <person name="Barry K."/>
            <person name="Sandor L."/>
            <person name="Lee J."/>
            <person name="Lipzen A."/>
            <person name="Pangilinan J."/>
            <person name="LaButti K."/>
            <person name="Hainaut M."/>
            <person name="Henrissat B."/>
            <person name="Grigoriev I.V."/>
            <person name="Spatafora J.W."/>
            <person name="Aime M.C."/>
        </authorList>
    </citation>
    <scope>NUCLEOTIDE SEQUENCE [LARGE SCALE GENOMIC DNA]</scope>
    <source>
        <strain evidence="5 6">MCA 4198</strain>
    </source>
</reference>
<dbReference type="PANTHER" id="PTHR12839:SF7">
    <property type="entry name" value="REGULATOR OF NONSENSE TRANSCRIPTS 2"/>
    <property type="match status" value="1"/>
</dbReference>
<dbReference type="EMBL" id="KZ819637">
    <property type="protein sequence ID" value="PWN89609.1"/>
    <property type="molecule type" value="Genomic_DNA"/>
</dbReference>
<dbReference type="AlphaFoldDB" id="A0A316YK69"/>
<dbReference type="RefSeq" id="XP_025376807.1">
    <property type="nucleotide sequence ID" value="XM_025522199.1"/>
</dbReference>
<dbReference type="FunCoup" id="A0A316YK69">
    <property type="interactions" value="663"/>
</dbReference>
<dbReference type="SMART" id="SM00543">
    <property type="entry name" value="MIF4G"/>
    <property type="match status" value="2"/>
</dbReference>
<dbReference type="GO" id="GO:0003723">
    <property type="term" value="F:RNA binding"/>
    <property type="evidence" value="ECO:0007669"/>
    <property type="project" value="InterPro"/>
</dbReference>
<evidence type="ECO:0000313" key="6">
    <source>
        <dbReference type="Proteomes" id="UP000245768"/>
    </source>
</evidence>
<comment type="subcellular location">
    <subcellularLocation>
        <location evidence="1">Cytoplasm</location>
    </subcellularLocation>
</comment>
<proteinExistence type="predicted"/>
<keyword evidence="2" id="KW-0963">Cytoplasm</keyword>
<feature type="region of interest" description="Disordered" evidence="3">
    <location>
        <begin position="923"/>
        <end position="1087"/>
    </location>
</feature>
<dbReference type="STRING" id="215250.A0A316YK69"/>
<feature type="compositionally biased region" description="Basic and acidic residues" evidence="3">
    <location>
        <begin position="957"/>
        <end position="967"/>
    </location>
</feature>
<dbReference type="GeneID" id="37044115"/>
<dbReference type="Pfam" id="PF04050">
    <property type="entry name" value="Upf2"/>
    <property type="match status" value="1"/>
</dbReference>
<evidence type="ECO:0000256" key="2">
    <source>
        <dbReference type="ARBA" id="ARBA00022490"/>
    </source>
</evidence>
<dbReference type="GO" id="GO:0000184">
    <property type="term" value="P:nuclear-transcribed mRNA catabolic process, nonsense-mediated decay"/>
    <property type="evidence" value="ECO:0007669"/>
    <property type="project" value="InterPro"/>
</dbReference>
<accession>A0A316YK69</accession>
<feature type="region of interest" description="Disordered" evidence="3">
    <location>
        <begin position="1"/>
        <end position="66"/>
    </location>
</feature>
<evidence type="ECO:0000256" key="1">
    <source>
        <dbReference type="ARBA" id="ARBA00004496"/>
    </source>
</evidence>
<organism evidence="5 6">
    <name type="scientific">Acaromyces ingoldii</name>
    <dbReference type="NCBI Taxonomy" id="215250"/>
    <lineage>
        <taxon>Eukaryota</taxon>
        <taxon>Fungi</taxon>
        <taxon>Dikarya</taxon>
        <taxon>Basidiomycota</taxon>
        <taxon>Ustilaginomycotina</taxon>
        <taxon>Exobasidiomycetes</taxon>
        <taxon>Exobasidiales</taxon>
        <taxon>Cryptobasidiaceae</taxon>
        <taxon>Acaromyces</taxon>
    </lineage>
</organism>
<dbReference type="Gene3D" id="1.25.40.180">
    <property type="match status" value="3"/>
</dbReference>
<keyword evidence="6" id="KW-1185">Reference proteome</keyword>
<dbReference type="SUPFAM" id="SSF48371">
    <property type="entry name" value="ARM repeat"/>
    <property type="match status" value="2"/>
</dbReference>
<evidence type="ECO:0000256" key="3">
    <source>
        <dbReference type="SAM" id="MobiDB-lite"/>
    </source>
</evidence>
<dbReference type="Gene3D" id="4.10.80.160">
    <property type="match status" value="1"/>
</dbReference>
<feature type="domain" description="MIF4G" evidence="4">
    <location>
        <begin position="484"/>
        <end position="676"/>
    </location>
</feature>
<dbReference type="GO" id="GO:0005737">
    <property type="term" value="C:cytoplasm"/>
    <property type="evidence" value="ECO:0007669"/>
    <property type="project" value="UniProtKB-SubCell"/>
</dbReference>
<feature type="compositionally biased region" description="Low complexity" evidence="3">
    <location>
        <begin position="1039"/>
        <end position="1049"/>
    </location>
</feature>
<evidence type="ECO:0000313" key="5">
    <source>
        <dbReference type="EMBL" id="PWN89609.1"/>
    </source>
</evidence>
<evidence type="ECO:0000259" key="4">
    <source>
        <dbReference type="SMART" id="SM00543"/>
    </source>
</evidence>
<name>A0A316YK69_9BASI</name>
<dbReference type="InterPro" id="IPR007193">
    <property type="entry name" value="Upf2/Nmd2_C"/>
</dbReference>
<protein>
    <submittedName>
        <fullName evidence="5">ARM repeat-containing protein</fullName>
    </submittedName>
</protein>
<feature type="compositionally biased region" description="Low complexity" evidence="3">
    <location>
        <begin position="1"/>
        <end position="31"/>
    </location>
</feature>